<organism evidence="1 2">
    <name type="scientific">Aristaeella lactis</name>
    <dbReference type="NCBI Taxonomy" id="3046383"/>
    <lineage>
        <taxon>Bacteria</taxon>
        <taxon>Bacillati</taxon>
        <taxon>Bacillota</taxon>
        <taxon>Clostridia</taxon>
        <taxon>Eubacteriales</taxon>
        <taxon>Aristaeellaceae</taxon>
        <taxon>Aristaeella</taxon>
    </lineage>
</organism>
<gene>
    <name evidence="1" type="ORF">SAMN06297397_0748</name>
</gene>
<dbReference type="Proteomes" id="UP000192328">
    <property type="component" value="Unassembled WGS sequence"/>
</dbReference>
<sequence length="435" mass="48223">MKTELPEAFVRRMREQLDDELSAFLHALDEDPVRGIRFNPRKETEAADPLRTGERVPWEENGYYLEADSNAGSMILHEVGAFYIQEPGAMMPAAVLAAKPGEKVLDLCAAPGGKSTQIGCAMQGEGLLVCNEPVPKRAAILSRNVERMGLPNALVTCAKPEQLAEKWEEGFDAVLVDAPCSGEGMFRRDPETRNEWTAEKAEGCAERQREILKEAARLVRPGGRLVYSTCTYNPQENEDNAAWFAREFPEFHPEGFSLPGIDAPDGIYTCYPHRIKGEGQFAALFRKNGNEEPDIREDQSLPVPSKNDKALFRQLFPELPEPNRILGSTFISMPELPDVKGIRILRAGLHLGEVKGKVAVPDHAAAVCFNRPDMPVKELNADEAARYMNGETISSEENGWILMSYRGLVLGWGKGSGGIIKNHYPKGLRGPYYIP</sequence>
<protein>
    <submittedName>
        <fullName evidence="1">16S rRNA C967 or C1407 C5-methylase, RsmB/RsmF family</fullName>
    </submittedName>
</protein>
<proteinExistence type="predicted"/>
<accession>A0AC61PIS7</accession>
<dbReference type="EMBL" id="FWXZ01000001">
    <property type="protein sequence ID" value="SMC41320.1"/>
    <property type="molecule type" value="Genomic_DNA"/>
</dbReference>
<keyword evidence="2" id="KW-1185">Reference proteome</keyword>
<evidence type="ECO:0000313" key="2">
    <source>
        <dbReference type="Proteomes" id="UP000192328"/>
    </source>
</evidence>
<name>A0AC61PIS7_9FIRM</name>
<comment type="caution">
    <text evidence="1">The sequence shown here is derived from an EMBL/GenBank/DDBJ whole genome shotgun (WGS) entry which is preliminary data.</text>
</comment>
<evidence type="ECO:0000313" key="1">
    <source>
        <dbReference type="EMBL" id="SMC41320.1"/>
    </source>
</evidence>
<reference evidence="1" key="1">
    <citation type="submission" date="2017-04" db="EMBL/GenBank/DDBJ databases">
        <authorList>
            <person name="Varghese N."/>
            <person name="Submissions S."/>
        </authorList>
    </citation>
    <scope>NUCLEOTIDE SEQUENCE</scope>
    <source>
        <strain evidence="1">WTE2008</strain>
    </source>
</reference>